<dbReference type="Proteomes" id="UP000800092">
    <property type="component" value="Unassembled WGS sequence"/>
</dbReference>
<protein>
    <recommendedName>
        <fullName evidence="6">P-loop containing nucleoside triphosphate hydrolase protein</fullName>
    </recommendedName>
</protein>
<proteinExistence type="predicted"/>
<dbReference type="InterPro" id="IPR019195">
    <property type="entry name" value="ABC_ATPase_put"/>
</dbReference>
<name>A0A6A6H7X1_VIRVR</name>
<reference evidence="4" key="1">
    <citation type="journal article" date="2020" name="Stud. Mycol.">
        <title>101 Dothideomycetes genomes: a test case for predicting lifestyles and emergence of pathogens.</title>
        <authorList>
            <person name="Haridas S."/>
            <person name="Albert R."/>
            <person name="Binder M."/>
            <person name="Bloem J."/>
            <person name="Labutti K."/>
            <person name="Salamov A."/>
            <person name="Andreopoulos B."/>
            <person name="Baker S."/>
            <person name="Barry K."/>
            <person name="Bills G."/>
            <person name="Bluhm B."/>
            <person name="Cannon C."/>
            <person name="Castanera R."/>
            <person name="Culley D."/>
            <person name="Daum C."/>
            <person name="Ezra D."/>
            <person name="Gonzalez J."/>
            <person name="Henrissat B."/>
            <person name="Kuo A."/>
            <person name="Liang C."/>
            <person name="Lipzen A."/>
            <person name="Lutzoni F."/>
            <person name="Magnuson J."/>
            <person name="Mondo S."/>
            <person name="Nolan M."/>
            <person name="Ohm R."/>
            <person name="Pangilinan J."/>
            <person name="Park H.-J."/>
            <person name="Ramirez L."/>
            <person name="Alfaro M."/>
            <person name="Sun H."/>
            <person name="Tritt A."/>
            <person name="Yoshinaga Y."/>
            <person name="Zwiers L.-H."/>
            <person name="Turgeon B."/>
            <person name="Goodwin S."/>
            <person name="Spatafora J."/>
            <person name="Crous P."/>
            <person name="Grigoriev I."/>
        </authorList>
    </citation>
    <scope>NUCLEOTIDE SEQUENCE</scope>
    <source>
        <strain evidence="4">Tuck. ex Michener</strain>
    </source>
</reference>
<dbReference type="AlphaFoldDB" id="A0A6A6H7X1"/>
<feature type="domain" description="MRB1590-like C-terminal" evidence="3">
    <location>
        <begin position="561"/>
        <end position="644"/>
    </location>
</feature>
<feature type="domain" description="ATPase of the ABC class C-terminal" evidence="1">
    <location>
        <begin position="243"/>
        <end position="510"/>
    </location>
</feature>
<evidence type="ECO:0008006" key="6">
    <source>
        <dbReference type="Google" id="ProtNLM"/>
    </source>
</evidence>
<dbReference type="EMBL" id="ML991804">
    <property type="protein sequence ID" value="KAF2233780.1"/>
    <property type="molecule type" value="Genomic_DNA"/>
</dbReference>
<dbReference type="InterPro" id="IPR049069">
    <property type="entry name" value="MRB1590-like_C"/>
</dbReference>
<dbReference type="InterPro" id="IPR046833">
    <property type="entry name" value="ABC_N"/>
</dbReference>
<evidence type="ECO:0000259" key="1">
    <source>
        <dbReference type="Pfam" id="PF09818"/>
    </source>
</evidence>
<dbReference type="Pfam" id="PF20446">
    <property type="entry name" value="ABC_N"/>
    <property type="match status" value="1"/>
</dbReference>
<sequence>MLIGGSSHLNVGRRQSTKTANEWYKMTGRGGRGAYYKSLYGGRGRGRGRGQAVSAPANSSAGPKNWSDLKQILANIDRQQYGAYNQLRGQFLHPELGFKLAVDYVQGDAYAPPSRVRAIAELNSTGIPSSLLHSRVRRIAFADYLTRIAAHLIQDSQLNENAAGAGWSGPKGGAFRINGPGQQVLERNSCVIKLSENTIELRFTVSLPAQGRTILGGKAQQILLDAVPELVQRTLHFSSLSSQDVESHVSSVEEQDYLRSQLKSRGLVAFVANGSVLPRAGGPFARPMTGPKVIPFEIDSEHEVSLSRLNGQSVCGLGIPTGVTVLSGGGFHGKSTLLEAIELGIYNHIPRDGRELVVTDPTAVKIRAEDGRNVHQTDISPYIINIPGGQDTRQFTTGDASGSTSMAANIQEALEVGCKTLLIDEDSSATNLLIRDERMHALVQNEPITPMISRVRALKEDYDTSTIIVIGGLGDWLSVADNVIVMNSYCPRFRNDEARLICQNHPSELQIAERYGNLPNHSFVVPSAVLASKGPFAKRKDFILIPGLDQPILRTSTDAESGIDLSSIEQLVETGQSRLLAAILGNIAKGKRPVTFSQLLPELSKAFEDDGLDKADPSSPIGGDWVWTRGIEVAAMLCRLRGVQESS</sequence>
<evidence type="ECO:0000313" key="4">
    <source>
        <dbReference type="EMBL" id="KAF2233780.1"/>
    </source>
</evidence>
<organism evidence="4 5">
    <name type="scientific">Viridothelium virens</name>
    <name type="common">Speckled blister lichen</name>
    <name type="synonym">Trypethelium virens</name>
    <dbReference type="NCBI Taxonomy" id="1048519"/>
    <lineage>
        <taxon>Eukaryota</taxon>
        <taxon>Fungi</taxon>
        <taxon>Dikarya</taxon>
        <taxon>Ascomycota</taxon>
        <taxon>Pezizomycotina</taxon>
        <taxon>Dothideomycetes</taxon>
        <taxon>Dothideomycetes incertae sedis</taxon>
        <taxon>Trypetheliales</taxon>
        <taxon>Trypetheliaceae</taxon>
        <taxon>Viridothelium</taxon>
    </lineage>
</organism>
<accession>A0A6A6H7X1</accession>
<feature type="domain" description="ATPase of the ABC class N-terminal" evidence="2">
    <location>
        <begin position="68"/>
        <end position="236"/>
    </location>
</feature>
<keyword evidence="5" id="KW-1185">Reference proteome</keyword>
<dbReference type="Pfam" id="PF09818">
    <property type="entry name" value="ABC_ATPase"/>
    <property type="match status" value="1"/>
</dbReference>
<evidence type="ECO:0000313" key="5">
    <source>
        <dbReference type="Proteomes" id="UP000800092"/>
    </source>
</evidence>
<dbReference type="PANTHER" id="PTHR38149">
    <property type="entry name" value="ATPASE"/>
    <property type="match status" value="1"/>
</dbReference>
<dbReference type="Pfam" id="PF21117">
    <property type="entry name" value="MRB1590_C"/>
    <property type="match status" value="1"/>
</dbReference>
<gene>
    <name evidence="4" type="ORF">EV356DRAFT_486498</name>
</gene>
<evidence type="ECO:0000259" key="2">
    <source>
        <dbReference type="Pfam" id="PF20446"/>
    </source>
</evidence>
<dbReference type="InterPro" id="IPR046834">
    <property type="entry name" value="ABC_ATPase_C"/>
</dbReference>
<dbReference type="PANTHER" id="PTHR38149:SF1">
    <property type="entry name" value="ATPASE"/>
    <property type="match status" value="1"/>
</dbReference>
<dbReference type="OrthoDB" id="189459at2759"/>
<evidence type="ECO:0000259" key="3">
    <source>
        <dbReference type="Pfam" id="PF21117"/>
    </source>
</evidence>